<proteinExistence type="predicted"/>
<evidence type="ECO:0000256" key="1">
    <source>
        <dbReference type="ARBA" id="ARBA00004141"/>
    </source>
</evidence>
<keyword evidence="5 9" id="KW-0472">Membrane</keyword>
<dbReference type="PANTHER" id="PTHR10519:SF20">
    <property type="entry name" value="G-PROTEIN COUPLED RECEPTOR 156-RELATED"/>
    <property type="match status" value="1"/>
</dbReference>
<gene>
    <name evidence="13" type="primary">LOC102808294</name>
</gene>
<feature type="transmembrane region" description="Helical" evidence="9">
    <location>
        <begin position="218"/>
        <end position="241"/>
    </location>
</feature>
<evidence type="ECO:0000256" key="2">
    <source>
        <dbReference type="ARBA" id="ARBA00022692"/>
    </source>
</evidence>
<evidence type="ECO:0000313" key="12">
    <source>
        <dbReference type="Proteomes" id="UP000694865"/>
    </source>
</evidence>
<evidence type="ECO:0000256" key="6">
    <source>
        <dbReference type="ARBA" id="ARBA00023170"/>
    </source>
</evidence>
<dbReference type="Pfam" id="PF01094">
    <property type="entry name" value="ANF_receptor"/>
    <property type="match status" value="1"/>
</dbReference>
<comment type="subcellular location">
    <subcellularLocation>
        <location evidence="1">Membrane</location>
        <topology evidence="1">Multi-pass membrane protein</topology>
    </subcellularLocation>
</comment>
<feature type="transmembrane region" description="Helical" evidence="9">
    <location>
        <begin position="261"/>
        <end position="278"/>
    </location>
</feature>
<feature type="non-terminal residue" evidence="13">
    <location>
        <position position="1"/>
    </location>
</feature>
<evidence type="ECO:0000259" key="11">
    <source>
        <dbReference type="Pfam" id="PF01094"/>
    </source>
</evidence>
<evidence type="ECO:0000256" key="8">
    <source>
        <dbReference type="ARBA" id="ARBA00023224"/>
    </source>
</evidence>
<feature type="domain" description="Receptor ligand binding region" evidence="11">
    <location>
        <begin position="8"/>
        <end position="166"/>
    </location>
</feature>
<dbReference type="RefSeq" id="XP_006825018.1">
    <property type="nucleotide sequence ID" value="XM_006824955.1"/>
</dbReference>
<dbReference type="Proteomes" id="UP000694865">
    <property type="component" value="Unplaced"/>
</dbReference>
<sequence length="431" mass="48064">QSNSLNLAMREAGMTVISDTFEENPKAGLQYLKNEDVRIIIGTFYPLAATKVYCELGMYGAKYAWFGTGWYGPDLIYGAMSGTSIDCTPEQIGEVIEGLFVVSDYELNPDTENVGISNLTPHEYITLYDEYVNYTGDSLVGYANSPYSYDTVWAIALALNTTMNDLKRSGDGEYVAVARYRAETDTVEMSHETTIIWIGTGPPNDEIEHVYITEKVPLYLYITMSVFAGVGILCAIVFLFFNIKFRYKRVIKMSSPTINNFILGGCIASYLSVFIENFEGSPQTIKDIQLVGLVLVLLSIDSIIIILWESLDPLEIHYYDAIKLVSIPILNDSRYIGICIYNVVILCGLGAPLVYALRFQSMMRYTITSTFVILATTVTQLLVFIPKLLTYREGHVMPTGTSGIRDQLFETSNFKATAVKEIVPTTNIGVQ</sequence>
<feature type="domain" description="G-protein coupled receptors family 3 profile" evidence="10">
    <location>
        <begin position="220"/>
        <end position="275"/>
    </location>
</feature>
<keyword evidence="8" id="KW-0807">Transducer</keyword>
<protein>
    <submittedName>
        <fullName evidence="13">Gamma-aminobutyric acid type B receptor subunit 2-like</fullName>
    </submittedName>
</protein>
<feature type="transmembrane region" description="Helical" evidence="9">
    <location>
        <begin position="369"/>
        <end position="389"/>
    </location>
</feature>
<evidence type="ECO:0000256" key="7">
    <source>
        <dbReference type="ARBA" id="ARBA00023180"/>
    </source>
</evidence>
<dbReference type="GeneID" id="102808294"/>
<dbReference type="InterPro" id="IPR001828">
    <property type="entry name" value="ANF_lig-bd_rcpt"/>
</dbReference>
<evidence type="ECO:0000259" key="10">
    <source>
        <dbReference type="Pfam" id="PF00003"/>
    </source>
</evidence>
<evidence type="ECO:0000256" key="4">
    <source>
        <dbReference type="ARBA" id="ARBA00023040"/>
    </source>
</evidence>
<dbReference type="Gene3D" id="3.40.50.2300">
    <property type="match status" value="2"/>
</dbReference>
<dbReference type="PRINTS" id="PR01177">
    <property type="entry name" value="GABAB1RECPTR"/>
</dbReference>
<keyword evidence="2 9" id="KW-0812">Transmembrane</keyword>
<evidence type="ECO:0000256" key="5">
    <source>
        <dbReference type="ARBA" id="ARBA00023136"/>
    </source>
</evidence>
<keyword evidence="3 9" id="KW-1133">Transmembrane helix</keyword>
<dbReference type="SUPFAM" id="SSF53822">
    <property type="entry name" value="Periplasmic binding protein-like I"/>
    <property type="match status" value="1"/>
</dbReference>
<feature type="transmembrane region" description="Helical" evidence="9">
    <location>
        <begin position="290"/>
        <end position="308"/>
    </location>
</feature>
<evidence type="ECO:0000256" key="9">
    <source>
        <dbReference type="SAM" id="Phobius"/>
    </source>
</evidence>
<keyword evidence="6" id="KW-0675">Receptor</keyword>
<keyword evidence="12" id="KW-1185">Reference proteome</keyword>
<dbReference type="Pfam" id="PF00003">
    <property type="entry name" value="7tm_3"/>
    <property type="match status" value="1"/>
</dbReference>
<feature type="transmembrane region" description="Helical" evidence="9">
    <location>
        <begin position="335"/>
        <end position="357"/>
    </location>
</feature>
<name>A0ABM0MYC7_SACKO</name>
<evidence type="ECO:0000256" key="3">
    <source>
        <dbReference type="ARBA" id="ARBA00022989"/>
    </source>
</evidence>
<dbReference type="PRINTS" id="PR01176">
    <property type="entry name" value="GABABRECEPTR"/>
</dbReference>
<keyword evidence="7" id="KW-0325">Glycoprotein</keyword>
<keyword evidence="4" id="KW-0297">G-protein coupled receptor</keyword>
<organism evidence="12 13">
    <name type="scientific">Saccoglossus kowalevskii</name>
    <name type="common">Acorn worm</name>
    <dbReference type="NCBI Taxonomy" id="10224"/>
    <lineage>
        <taxon>Eukaryota</taxon>
        <taxon>Metazoa</taxon>
        <taxon>Hemichordata</taxon>
        <taxon>Enteropneusta</taxon>
        <taxon>Harrimaniidae</taxon>
        <taxon>Saccoglossus</taxon>
    </lineage>
</organism>
<accession>A0ABM0MYC7</accession>
<dbReference type="InterPro" id="IPR017978">
    <property type="entry name" value="GPCR_3_C"/>
</dbReference>
<evidence type="ECO:0000313" key="13">
    <source>
        <dbReference type="RefSeq" id="XP_006825018.1"/>
    </source>
</evidence>
<reference evidence="13" key="1">
    <citation type="submission" date="2025-08" db="UniProtKB">
        <authorList>
            <consortium name="RefSeq"/>
        </authorList>
    </citation>
    <scope>IDENTIFICATION</scope>
    <source>
        <tissue evidence="13">Testes</tissue>
    </source>
</reference>
<dbReference type="InterPro" id="IPR002455">
    <property type="entry name" value="GPCR3_GABA-B"/>
</dbReference>
<dbReference type="InterPro" id="IPR028082">
    <property type="entry name" value="Peripla_BP_I"/>
</dbReference>
<dbReference type="PANTHER" id="PTHR10519">
    <property type="entry name" value="GABA-B RECEPTOR"/>
    <property type="match status" value="1"/>
</dbReference>